<reference evidence="2" key="1">
    <citation type="submission" date="2016-10" db="EMBL/GenBank/DDBJ databases">
        <authorList>
            <person name="Varghese N."/>
            <person name="Submissions S."/>
        </authorList>
    </citation>
    <scope>NUCLEOTIDE SEQUENCE [LARGE SCALE GENOMIC DNA]</scope>
    <source>
        <strain evidence="2">CGMCC 4.3525</strain>
    </source>
</reference>
<protein>
    <submittedName>
        <fullName evidence="1">Uncharacterized protein</fullName>
    </submittedName>
</protein>
<evidence type="ECO:0000313" key="1">
    <source>
        <dbReference type="EMBL" id="SES16642.1"/>
    </source>
</evidence>
<organism evidence="1 2">
    <name type="scientific">Lentzea xinjiangensis</name>
    <dbReference type="NCBI Taxonomy" id="402600"/>
    <lineage>
        <taxon>Bacteria</taxon>
        <taxon>Bacillati</taxon>
        <taxon>Actinomycetota</taxon>
        <taxon>Actinomycetes</taxon>
        <taxon>Pseudonocardiales</taxon>
        <taxon>Pseudonocardiaceae</taxon>
        <taxon>Lentzea</taxon>
    </lineage>
</organism>
<gene>
    <name evidence="1" type="ORF">SAMN05216188_12437</name>
</gene>
<dbReference type="EMBL" id="FOFR01000024">
    <property type="protein sequence ID" value="SES16642.1"/>
    <property type="molecule type" value="Genomic_DNA"/>
</dbReference>
<dbReference type="STRING" id="402600.SAMN05216188_12437"/>
<dbReference type="Proteomes" id="UP000199352">
    <property type="component" value="Unassembled WGS sequence"/>
</dbReference>
<keyword evidence="2" id="KW-1185">Reference proteome</keyword>
<evidence type="ECO:0000313" key="2">
    <source>
        <dbReference type="Proteomes" id="UP000199352"/>
    </source>
</evidence>
<accession>A0A1H9V4N8</accession>
<dbReference type="AlphaFoldDB" id="A0A1H9V4N8"/>
<proteinExistence type="predicted"/>
<name>A0A1H9V4N8_9PSEU</name>
<sequence length="29" mass="3046">MALDPFAAEGTAVPLIDHRVGTTSHPGER</sequence>